<accession>A0A7R8ZNM1</accession>
<proteinExistence type="predicted"/>
<protein>
    <submittedName>
        <fullName evidence="1">Uncharacterized protein</fullName>
    </submittedName>
</protein>
<dbReference type="AlphaFoldDB" id="A0A7R8ZNM1"/>
<name>A0A7R8ZNM1_9CRUS</name>
<sequence length="73" mass="8540">MQEKLLASRRPSNRDSHLYREPRKFSLTLTLGYNHLREESKTLFRSVTPNANFSSFVNNYFEDNCVSLNSTPL</sequence>
<dbReference type="EMBL" id="OB660698">
    <property type="protein sequence ID" value="CAD7225941.1"/>
    <property type="molecule type" value="Genomic_DNA"/>
</dbReference>
<gene>
    <name evidence="1" type="ORF">CTOB1V02_LOCUS3869</name>
</gene>
<reference evidence="1" key="1">
    <citation type="submission" date="2020-11" db="EMBL/GenBank/DDBJ databases">
        <authorList>
            <person name="Tran Van P."/>
        </authorList>
    </citation>
    <scope>NUCLEOTIDE SEQUENCE</scope>
</reference>
<evidence type="ECO:0000313" key="1">
    <source>
        <dbReference type="EMBL" id="CAD7225941.1"/>
    </source>
</evidence>
<organism evidence="1">
    <name type="scientific">Cyprideis torosa</name>
    <dbReference type="NCBI Taxonomy" id="163714"/>
    <lineage>
        <taxon>Eukaryota</taxon>
        <taxon>Metazoa</taxon>
        <taxon>Ecdysozoa</taxon>
        <taxon>Arthropoda</taxon>
        <taxon>Crustacea</taxon>
        <taxon>Oligostraca</taxon>
        <taxon>Ostracoda</taxon>
        <taxon>Podocopa</taxon>
        <taxon>Podocopida</taxon>
        <taxon>Cytherocopina</taxon>
        <taxon>Cytheroidea</taxon>
        <taxon>Cytherideidae</taxon>
        <taxon>Cyprideis</taxon>
    </lineage>
</organism>